<dbReference type="EMBL" id="CP039348">
    <property type="protein sequence ID" value="QCD89983.1"/>
    <property type="molecule type" value="Genomic_DNA"/>
</dbReference>
<dbReference type="AlphaFoldDB" id="A0A4D6LNB9"/>
<gene>
    <name evidence="1" type="ORF">DEO72_LG4g935</name>
</gene>
<keyword evidence="2" id="KW-1185">Reference proteome</keyword>
<name>A0A4D6LNB9_VIGUN</name>
<protein>
    <submittedName>
        <fullName evidence="1">Uncharacterized protein</fullName>
    </submittedName>
</protein>
<evidence type="ECO:0000313" key="2">
    <source>
        <dbReference type="Proteomes" id="UP000501690"/>
    </source>
</evidence>
<evidence type="ECO:0000313" key="1">
    <source>
        <dbReference type="EMBL" id="QCD89983.1"/>
    </source>
</evidence>
<proteinExistence type="predicted"/>
<sequence>MDTDELSAVDKEAVEVLMKFTDKLPTKGLVRVYNSVHPIIDIEGHMTQSRKKNLALFQALRNTDVPNLQESLVEVHVHGGTKRKAELSAQPDKGKDVKMVRAALLGAGSANGTKGPESSLIELPKTFVRKDIAINLPETIINSIDGLGWRGTEAYNGAVAILKLKATFMPRFTQNSRPKVVIGLGSKKTGAKSRYRPRLRRPEAKKVARNFKNAIDVGTYRLRLGKSQCQRAQKQNPFLPRARQLLLHFSLQIPATLCKFRPLQQRELRATTATASRAATTTVALPSSLSPLLSATSDETTT</sequence>
<dbReference type="Proteomes" id="UP000501690">
    <property type="component" value="Linkage Group LG4"/>
</dbReference>
<accession>A0A4D6LNB9</accession>
<reference evidence="1 2" key="1">
    <citation type="submission" date="2019-04" db="EMBL/GenBank/DDBJ databases">
        <title>An improved genome assembly and genetic linkage map for asparagus bean, Vigna unguiculata ssp. sesquipedialis.</title>
        <authorList>
            <person name="Xia Q."/>
            <person name="Zhang R."/>
            <person name="Dong Y."/>
        </authorList>
    </citation>
    <scope>NUCLEOTIDE SEQUENCE [LARGE SCALE GENOMIC DNA]</scope>
    <source>
        <tissue evidence="1">Leaf</tissue>
    </source>
</reference>
<organism evidence="1 2">
    <name type="scientific">Vigna unguiculata</name>
    <name type="common">Cowpea</name>
    <dbReference type="NCBI Taxonomy" id="3917"/>
    <lineage>
        <taxon>Eukaryota</taxon>
        <taxon>Viridiplantae</taxon>
        <taxon>Streptophyta</taxon>
        <taxon>Embryophyta</taxon>
        <taxon>Tracheophyta</taxon>
        <taxon>Spermatophyta</taxon>
        <taxon>Magnoliopsida</taxon>
        <taxon>eudicotyledons</taxon>
        <taxon>Gunneridae</taxon>
        <taxon>Pentapetalae</taxon>
        <taxon>rosids</taxon>
        <taxon>fabids</taxon>
        <taxon>Fabales</taxon>
        <taxon>Fabaceae</taxon>
        <taxon>Papilionoideae</taxon>
        <taxon>50 kb inversion clade</taxon>
        <taxon>NPAAA clade</taxon>
        <taxon>indigoferoid/millettioid clade</taxon>
        <taxon>Phaseoleae</taxon>
        <taxon>Vigna</taxon>
    </lineage>
</organism>